<evidence type="ECO:0000313" key="4">
    <source>
        <dbReference type="Proteomes" id="UP000517067"/>
    </source>
</evidence>
<keyword evidence="1" id="KW-0175">Coiled coil</keyword>
<evidence type="ECO:0000313" key="2">
    <source>
        <dbReference type="EMBL" id="NYP88528.1"/>
    </source>
</evidence>
<feature type="coiled-coil region" evidence="1">
    <location>
        <begin position="15"/>
        <end position="63"/>
    </location>
</feature>
<evidence type="ECO:0000313" key="3">
    <source>
        <dbReference type="EMBL" id="NYQ41959.1"/>
    </source>
</evidence>
<dbReference type="EMBL" id="JABUPJ010000080">
    <property type="protein sequence ID" value="NYQ41959.1"/>
    <property type="molecule type" value="Genomic_DNA"/>
</dbReference>
<gene>
    <name evidence="3" type="ORF">G4A38_26230</name>
    <name evidence="2" type="ORF">G4A47_26010</name>
</gene>
<organism evidence="3">
    <name type="scientific">Escherichia coli</name>
    <dbReference type="NCBI Taxonomy" id="562"/>
    <lineage>
        <taxon>Bacteria</taxon>
        <taxon>Pseudomonadati</taxon>
        <taxon>Pseudomonadota</taxon>
        <taxon>Gammaproteobacteria</taxon>
        <taxon>Enterobacterales</taxon>
        <taxon>Enterobacteriaceae</taxon>
        <taxon>Escherichia</taxon>
    </lineage>
</organism>
<name>A0A136WKW0_ECOLX</name>
<dbReference type="EMBL" id="JABUPU010000082">
    <property type="protein sequence ID" value="NYP88528.1"/>
    <property type="molecule type" value="Genomic_DNA"/>
</dbReference>
<dbReference type="Proteomes" id="UP000517067">
    <property type="component" value="Unassembled WGS sequence"/>
</dbReference>
<dbReference type="RefSeq" id="WP_001429093.1">
    <property type="nucleotide sequence ID" value="NZ_JABUPM010000080.1"/>
</dbReference>
<sequence length="65" mass="7522">MEYGKMTKSIADKSVTDLTKEIDKLKKIAKDLEDVLPEKTPQINSAKKIIDDAINEREKEIEKRF</sequence>
<evidence type="ECO:0000256" key="1">
    <source>
        <dbReference type="SAM" id="Coils"/>
    </source>
</evidence>
<dbReference type="Proteomes" id="UP000540485">
    <property type="component" value="Unassembled WGS sequence"/>
</dbReference>
<comment type="caution">
    <text evidence="3">The sequence shown here is derived from an EMBL/GenBank/DDBJ whole genome shotgun (WGS) entry which is preliminary data.</text>
</comment>
<proteinExistence type="predicted"/>
<reference evidence="3 4" key="1">
    <citation type="journal article" date="2020" name="J. Appl. Microbiol.">
        <title>Genetic characterization of Shigatoxigenic and enteropathogenic Escherichia coli O80:H2 from diarrheic and septicemic calves and relatedness to human Shigatoxigenic E. coli O80:H2.</title>
        <authorList>
            <person name="Habets A."/>
            <person name="Crombe F."/>
            <person name="Nakamura K."/>
            <person name="Guerin V."/>
            <person name="De Rauw K."/>
            <person name="Pierard D."/>
            <person name="Saulmont M."/>
            <person name="Hayashi T."/>
            <person name="Mainil J.G."/>
            <person name="Thiry D."/>
        </authorList>
    </citation>
    <scope>NUCLEOTIDE SEQUENCE [LARGE SCALE GENOMIC DNA]</scope>
    <source>
        <strain evidence="3">EH3306</strain>
        <strain evidence="2 4">EH3307</strain>
    </source>
</reference>
<protein>
    <submittedName>
        <fullName evidence="3">Uncharacterized protein</fullName>
    </submittedName>
</protein>
<dbReference type="AlphaFoldDB" id="A0A136WKW0"/>
<accession>A0A136WKW0</accession>